<evidence type="ECO:0000256" key="5">
    <source>
        <dbReference type="ARBA" id="ARBA00022777"/>
    </source>
</evidence>
<dbReference type="Gene3D" id="2.20.110.10">
    <property type="entry name" value="Histone H3 K4-specific methyltransferase SET7/9 N-terminal domain"/>
    <property type="match status" value="3"/>
</dbReference>
<gene>
    <name evidence="9" type="ORF">J5N97_028706</name>
</gene>
<evidence type="ECO:0000256" key="6">
    <source>
        <dbReference type="ARBA" id="ARBA00022840"/>
    </source>
</evidence>
<keyword evidence="10" id="KW-1185">Reference proteome</keyword>
<evidence type="ECO:0000259" key="8">
    <source>
        <dbReference type="PROSITE" id="PS51455"/>
    </source>
</evidence>
<evidence type="ECO:0000256" key="4">
    <source>
        <dbReference type="ARBA" id="ARBA00022741"/>
    </source>
</evidence>
<dbReference type="EC" id="2.7.1.68" evidence="1"/>
<organism evidence="9 10">
    <name type="scientific">Dioscorea zingiberensis</name>
    <dbReference type="NCBI Taxonomy" id="325984"/>
    <lineage>
        <taxon>Eukaryota</taxon>
        <taxon>Viridiplantae</taxon>
        <taxon>Streptophyta</taxon>
        <taxon>Embryophyta</taxon>
        <taxon>Tracheophyta</taxon>
        <taxon>Spermatophyta</taxon>
        <taxon>Magnoliopsida</taxon>
        <taxon>Liliopsida</taxon>
        <taxon>Dioscoreales</taxon>
        <taxon>Dioscoreaceae</taxon>
        <taxon>Dioscorea</taxon>
    </lineage>
</organism>
<dbReference type="Pfam" id="PF02493">
    <property type="entry name" value="MORN"/>
    <property type="match status" value="8"/>
</dbReference>
<dbReference type="PROSITE" id="PS51455">
    <property type="entry name" value="PIPK"/>
    <property type="match status" value="1"/>
</dbReference>
<keyword evidence="4 7" id="KW-0547">Nucleotide-binding</keyword>
<dbReference type="InterPro" id="IPR027484">
    <property type="entry name" value="PInositol-4-P-5-kinase_N"/>
</dbReference>
<dbReference type="GO" id="GO:0005524">
    <property type="term" value="F:ATP binding"/>
    <property type="evidence" value="ECO:0007669"/>
    <property type="project" value="UniProtKB-UniRule"/>
</dbReference>
<evidence type="ECO:0000313" key="10">
    <source>
        <dbReference type="Proteomes" id="UP001085076"/>
    </source>
</evidence>
<dbReference type="Proteomes" id="UP001085076">
    <property type="component" value="Miscellaneous, Linkage group lg09"/>
</dbReference>
<dbReference type="SMART" id="SM00698">
    <property type="entry name" value="MORN"/>
    <property type="match status" value="8"/>
</dbReference>
<keyword evidence="5 7" id="KW-0418">Kinase</keyword>
<reference evidence="9" key="1">
    <citation type="submission" date="2021-03" db="EMBL/GenBank/DDBJ databases">
        <authorList>
            <person name="Li Z."/>
            <person name="Yang C."/>
        </authorList>
    </citation>
    <scope>NUCLEOTIDE SEQUENCE</scope>
    <source>
        <strain evidence="9">Dzin_1.0</strain>
        <tissue evidence="9">Leaf</tissue>
    </source>
</reference>
<dbReference type="InterPro" id="IPR023610">
    <property type="entry name" value="PInositol-4/5-P-5/4-kinase"/>
</dbReference>
<accession>A0A9D5BZM8</accession>
<dbReference type="Gene3D" id="3.30.810.10">
    <property type="entry name" value="2-Layer Sandwich"/>
    <property type="match status" value="1"/>
</dbReference>
<comment type="caution">
    <text evidence="9">The sequence shown here is derived from an EMBL/GenBank/DDBJ whole genome shotgun (WGS) entry which is preliminary data.</text>
</comment>
<reference evidence="9" key="2">
    <citation type="journal article" date="2022" name="Hortic Res">
        <title>The genome of Dioscorea zingiberensis sheds light on the biosynthesis, origin and evolution of the medicinally important diosgenin saponins.</title>
        <authorList>
            <person name="Li Y."/>
            <person name="Tan C."/>
            <person name="Li Z."/>
            <person name="Guo J."/>
            <person name="Li S."/>
            <person name="Chen X."/>
            <person name="Wang C."/>
            <person name="Dai X."/>
            <person name="Yang H."/>
            <person name="Song W."/>
            <person name="Hou L."/>
            <person name="Xu J."/>
            <person name="Tong Z."/>
            <person name="Xu A."/>
            <person name="Yuan X."/>
            <person name="Wang W."/>
            <person name="Yang Q."/>
            <person name="Chen L."/>
            <person name="Sun Z."/>
            <person name="Wang K."/>
            <person name="Pan B."/>
            <person name="Chen J."/>
            <person name="Bao Y."/>
            <person name="Liu F."/>
            <person name="Qi X."/>
            <person name="Gang D.R."/>
            <person name="Wen J."/>
            <person name="Li J."/>
        </authorList>
    </citation>
    <scope>NUCLEOTIDE SEQUENCE</scope>
    <source>
        <strain evidence="9">Dzin_1.0</strain>
    </source>
</reference>
<keyword evidence="3" id="KW-0677">Repeat</keyword>
<dbReference type="AlphaFoldDB" id="A0A9D5BZM8"/>
<proteinExistence type="predicted"/>
<dbReference type="SMART" id="SM00330">
    <property type="entry name" value="PIPKc"/>
    <property type="match status" value="1"/>
</dbReference>
<evidence type="ECO:0000256" key="2">
    <source>
        <dbReference type="ARBA" id="ARBA00022679"/>
    </source>
</evidence>
<sequence>MSTPVVLDDVAKGAPTCPERAGLPRATSCSTAKEFLDTFTIGQATHVSDEITVSRVCELAVLRNGDFYSGTLQGGMPEGSGKYIWSDGCSYAGEWRIGMRHGKGKMSWPSGAVYEGEFFSGYVHGTGTYIGSDQLTYKGCWKLNFKHGLGYQTFPNGDTFEGSWINGNIEGAGKYVWANGNIFIGNMKGGKMSGKGTLSWKNGDSFEGNWLDGMMHGSGVYTWNDGSCFIGTWTRGLKDGKGAFYPKGSRLPATQEVYVNALRKRGMLPDLKRLYYGSHILHSSSVGMRNMKVKGIQLSGSGLTGDIPSGSLINLKGSCTQNVSLERGWSLEAAIEKVIGYDRTKNIAESSPESDERVTSRNFPILEREYMQGVLISELIVDNVFPSSSKRVRRQQKKLENIKRPGETIIKGHRSYDLMLSLQLGIRYTVGKITPIQRREVRASDFGRQASFWMDFPKAGSKLTPPHHSEDFKWKDYCPMVFRNLREMFKIDAADYMMSICGNNALRELSSPGKSGSVFFLSQDDRFMIKTLRKHEVQVLLQMLQDYHHHVRTYENTLVTKFFGLHRVKPSSGQKFRFVVMGNMFCTELRIHKRFDLKGSSLGRSADKVKIDENTILKDLDLNYWFYLEPSWRDALLKQIEIDSKFLKRQHIMDYSLLLGVHHRAPQHMQSHLSHNRSAIGDRLAILAEEDVQEDEQFNYPQGLVLVPRGQDENSVVVGPHSRGSRLRASAGAGDEEVDLLLPGTARLQIQLGVNMPARAERMIGKEGKAQVFDVVLYLGIIDILQDYNMRKKIEHAFKSLHFESCSISAVDPDFYSTRFLRFIKSVFPENTVTM</sequence>
<dbReference type="PANTHER" id="PTHR23086">
    <property type="entry name" value="PHOSPHATIDYLINOSITOL-4-PHOSPHATE 5-KINASE"/>
    <property type="match status" value="1"/>
</dbReference>
<dbReference type="InterPro" id="IPR027483">
    <property type="entry name" value="PInositol-4-P-4/5-kinase_C_sf"/>
</dbReference>
<dbReference type="Pfam" id="PF01504">
    <property type="entry name" value="PIP5K"/>
    <property type="match status" value="1"/>
</dbReference>
<dbReference type="CDD" id="cd17302">
    <property type="entry name" value="PIPKc_AtPIP5K_like"/>
    <property type="match status" value="1"/>
</dbReference>
<keyword evidence="6 7" id="KW-0067">ATP-binding</keyword>
<dbReference type="Gene3D" id="3.30.800.10">
    <property type="entry name" value="Phosphatidylinositol Phosphate Kinase II Beta"/>
    <property type="match status" value="1"/>
</dbReference>
<evidence type="ECO:0000313" key="9">
    <source>
        <dbReference type="EMBL" id="KAJ0963584.1"/>
    </source>
</evidence>
<dbReference type="GO" id="GO:0016308">
    <property type="term" value="F:1-phosphatidylinositol-4-phosphate 5-kinase activity"/>
    <property type="evidence" value="ECO:0007669"/>
    <property type="project" value="UniProtKB-EC"/>
</dbReference>
<dbReference type="InterPro" id="IPR003409">
    <property type="entry name" value="MORN"/>
</dbReference>
<dbReference type="PANTHER" id="PTHR23086:SF8">
    <property type="entry name" value="PHOSPHATIDYLINOSITOL 5-PHOSPHATE 4-KINASE, ISOFORM A"/>
    <property type="match status" value="1"/>
</dbReference>
<dbReference type="InterPro" id="IPR002498">
    <property type="entry name" value="PInositol-4-P-4/5-kinase_core"/>
</dbReference>
<keyword evidence="2 7" id="KW-0808">Transferase</keyword>
<feature type="domain" description="PIPK" evidence="8">
    <location>
        <begin position="412"/>
        <end position="828"/>
    </location>
</feature>
<dbReference type="EMBL" id="JAGGNH010000009">
    <property type="protein sequence ID" value="KAJ0963584.1"/>
    <property type="molecule type" value="Genomic_DNA"/>
</dbReference>
<evidence type="ECO:0000256" key="1">
    <source>
        <dbReference type="ARBA" id="ARBA00012172"/>
    </source>
</evidence>
<dbReference type="SUPFAM" id="SSF56104">
    <property type="entry name" value="SAICAR synthase-like"/>
    <property type="match status" value="1"/>
</dbReference>
<dbReference type="InterPro" id="IPR017163">
    <property type="entry name" value="PIno-4-P-5_kinase_pln"/>
</dbReference>
<dbReference type="PIRSF" id="PIRSF037274">
    <property type="entry name" value="PIP5K_plant_prd"/>
    <property type="match status" value="1"/>
</dbReference>
<dbReference type="GO" id="GO:0005886">
    <property type="term" value="C:plasma membrane"/>
    <property type="evidence" value="ECO:0007669"/>
    <property type="project" value="TreeGrafter"/>
</dbReference>
<protein>
    <recommendedName>
        <fullName evidence="1">1-phosphatidylinositol-4-phosphate 5-kinase</fullName>
        <ecNumber evidence="1">2.7.1.68</ecNumber>
    </recommendedName>
</protein>
<dbReference type="SUPFAM" id="SSF82185">
    <property type="entry name" value="Histone H3 K4-specific methyltransferase SET7/9 N-terminal domain"/>
    <property type="match status" value="1"/>
</dbReference>
<name>A0A9D5BZM8_9LILI</name>
<dbReference type="FunFam" id="3.30.800.10:FF:000003">
    <property type="entry name" value="Phosphatidylinositol 4-phosphate 5-kinase"/>
    <property type="match status" value="1"/>
</dbReference>
<dbReference type="OrthoDB" id="70770at2759"/>
<evidence type="ECO:0000256" key="3">
    <source>
        <dbReference type="ARBA" id="ARBA00022737"/>
    </source>
</evidence>
<evidence type="ECO:0000256" key="7">
    <source>
        <dbReference type="PROSITE-ProRule" id="PRU00781"/>
    </source>
</evidence>
<dbReference type="GO" id="GO:0046854">
    <property type="term" value="P:phosphatidylinositol phosphate biosynthetic process"/>
    <property type="evidence" value="ECO:0007669"/>
    <property type="project" value="TreeGrafter"/>
</dbReference>